<dbReference type="AlphaFoldDB" id="A0A544W894"/>
<evidence type="ECO:0000259" key="2">
    <source>
        <dbReference type="SMART" id="SM00829"/>
    </source>
</evidence>
<keyword evidence="4" id="KW-1185">Reference proteome</keyword>
<dbReference type="Gene3D" id="3.90.180.10">
    <property type="entry name" value="Medium-chain alcohol dehydrogenases, catalytic domain"/>
    <property type="match status" value="1"/>
</dbReference>
<dbReference type="PANTHER" id="PTHR44154:SF1">
    <property type="entry name" value="QUINONE OXIDOREDUCTASE"/>
    <property type="match status" value="1"/>
</dbReference>
<dbReference type="Pfam" id="PF08240">
    <property type="entry name" value="ADH_N"/>
    <property type="match status" value="1"/>
</dbReference>
<evidence type="ECO:0000313" key="3">
    <source>
        <dbReference type="EMBL" id="TQR88460.1"/>
    </source>
</evidence>
<comment type="caution">
    <text evidence="3">The sequence shown here is derived from an EMBL/GenBank/DDBJ whole genome shotgun (WGS) entry which is preliminary data.</text>
</comment>
<dbReference type="SUPFAM" id="SSF51735">
    <property type="entry name" value="NAD(P)-binding Rossmann-fold domains"/>
    <property type="match status" value="1"/>
</dbReference>
<reference evidence="3 4" key="1">
    <citation type="submission" date="2018-10" db="EMBL/GenBank/DDBJ databases">
        <title>Draft genome of Mycobacterium hodleri strain B.</title>
        <authorList>
            <person name="Amande T.J."/>
            <person name="Mcgenity T.J."/>
        </authorList>
    </citation>
    <scope>NUCLEOTIDE SEQUENCE [LARGE SCALE GENOMIC DNA]</scope>
    <source>
        <strain evidence="3 4">B</strain>
    </source>
</reference>
<dbReference type="GO" id="GO:0016491">
    <property type="term" value="F:oxidoreductase activity"/>
    <property type="evidence" value="ECO:0007669"/>
    <property type="project" value="InterPro"/>
</dbReference>
<dbReference type="Proteomes" id="UP000315759">
    <property type="component" value="Unassembled WGS sequence"/>
</dbReference>
<dbReference type="InterPro" id="IPR013154">
    <property type="entry name" value="ADH-like_N"/>
</dbReference>
<feature type="domain" description="Enoyl reductase (ER)" evidence="2">
    <location>
        <begin position="10"/>
        <end position="324"/>
    </location>
</feature>
<dbReference type="InterPro" id="IPR020843">
    <property type="entry name" value="ER"/>
</dbReference>
<dbReference type="Pfam" id="PF13602">
    <property type="entry name" value="ADH_zinc_N_2"/>
    <property type="match status" value="1"/>
</dbReference>
<name>A0A544W894_9MYCO</name>
<dbReference type="SMART" id="SM00829">
    <property type="entry name" value="PKS_ER"/>
    <property type="match status" value="1"/>
</dbReference>
<gene>
    <name evidence="3" type="ORF">D8S82_00105</name>
</gene>
<dbReference type="InterPro" id="IPR036291">
    <property type="entry name" value="NAD(P)-bd_dom_sf"/>
</dbReference>
<dbReference type="EMBL" id="VIFX01000001">
    <property type="protein sequence ID" value="TQR88460.1"/>
    <property type="molecule type" value="Genomic_DNA"/>
</dbReference>
<dbReference type="InterPro" id="IPR011032">
    <property type="entry name" value="GroES-like_sf"/>
</dbReference>
<evidence type="ECO:0000256" key="1">
    <source>
        <dbReference type="ARBA" id="ARBA00022857"/>
    </source>
</evidence>
<protein>
    <submittedName>
        <fullName evidence="3">Zinc-dependent alcohol dehydrogenase family protein</fullName>
    </submittedName>
</protein>
<evidence type="ECO:0000313" key="4">
    <source>
        <dbReference type="Proteomes" id="UP000315759"/>
    </source>
</evidence>
<dbReference type="PANTHER" id="PTHR44154">
    <property type="entry name" value="QUINONE OXIDOREDUCTASE"/>
    <property type="match status" value="1"/>
</dbReference>
<dbReference type="CDD" id="cd08272">
    <property type="entry name" value="MDR6"/>
    <property type="match status" value="1"/>
</dbReference>
<dbReference type="Gene3D" id="3.40.50.720">
    <property type="entry name" value="NAD(P)-binding Rossmann-like Domain"/>
    <property type="match status" value="1"/>
</dbReference>
<accession>A0A544W894</accession>
<keyword evidence="1" id="KW-0521">NADP</keyword>
<dbReference type="RefSeq" id="WP_142549689.1">
    <property type="nucleotide sequence ID" value="NZ_VIFX01000001.1"/>
</dbReference>
<dbReference type="InterPro" id="IPR051603">
    <property type="entry name" value="Zinc-ADH_QOR/CCCR"/>
</dbReference>
<proteinExistence type="predicted"/>
<sequence length="328" mass="33569">MRAAVMTAYNTPLVVHEVPAPTTGPGEVLVRVMASGVNPLDTKIRRGEAAHAKMAPPAILGIEMAGVVEAVGGQVDRFQVGDEVFGMTGGVGGVQGSLAELAAVDARLVAHKPAALSMAQSAAIPLGFITSWEGLVDRAGVHAGHQVLIHGGAGGVGYLAVQLAVARGAQVFATGSPRSQDVIRHIGATAVDYTASTVDEYVNQHTGGDGFDVVVDNVGGATLDASFTAVKRYTGHVVSALGWGSHSLAPLSFRGATYSGVFTLMPLLTGHGREHHGQIVAEAAVLAESGRLVPRMHSTTFTLDDVETAYATVESGSATGRVVVLPNG</sequence>
<organism evidence="3 4">
    <name type="scientific">Mycolicibacterium hodleri</name>
    <dbReference type="NCBI Taxonomy" id="49897"/>
    <lineage>
        <taxon>Bacteria</taxon>
        <taxon>Bacillati</taxon>
        <taxon>Actinomycetota</taxon>
        <taxon>Actinomycetes</taxon>
        <taxon>Mycobacteriales</taxon>
        <taxon>Mycobacteriaceae</taxon>
        <taxon>Mycolicibacterium</taxon>
    </lineage>
</organism>
<dbReference type="SUPFAM" id="SSF50129">
    <property type="entry name" value="GroES-like"/>
    <property type="match status" value="1"/>
</dbReference>